<dbReference type="GO" id="GO:0016758">
    <property type="term" value="F:hexosyltransferase activity"/>
    <property type="evidence" value="ECO:0007669"/>
    <property type="project" value="TreeGrafter"/>
</dbReference>
<dbReference type="Pfam" id="PF04572">
    <property type="entry name" value="Gb3_synth"/>
    <property type="match status" value="1"/>
</dbReference>
<keyword evidence="1" id="KW-0808">Transferase</keyword>
<dbReference type="PANTHER" id="PTHR12042">
    <property type="entry name" value="LACTOSYLCERAMIDE 4-ALPHA-GALACTOSYLTRANSFERASE ALPHA- 1,4-GALACTOSYLTRANSFERASE"/>
    <property type="match status" value="1"/>
</dbReference>
<dbReference type="PANTHER" id="PTHR12042:SF21">
    <property type="entry name" value="ALPHA1,4-GALACTOSYLTRANSFERASE 1-RELATED"/>
    <property type="match status" value="1"/>
</dbReference>
<dbReference type="Proteomes" id="UP000257039">
    <property type="component" value="Unassembled WGS sequence"/>
</dbReference>
<dbReference type="SUPFAM" id="SSF53448">
    <property type="entry name" value="Nucleotide-diphospho-sugar transferases"/>
    <property type="match status" value="1"/>
</dbReference>
<comment type="caution">
    <text evidence="3">The sequence shown here is derived from an EMBL/GenBank/DDBJ whole genome shotgun (WGS) entry which is preliminary data.</text>
</comment>
<evidence type="ECO:0000256" key="1">
    <source>
        <dbReference type="ARBA" id="ARBA00022679"/>
    </source>
</evidence>
<dbReference type="AlphaFoldDB" id="A0A4P9VM33"/>
<dbReference type="InterPro" id="IPR051981">
    <property type="entry name" value="Glycosyltransf_32"/>
</dbReference>
<evidence type="ECO:0000259" key="2">
    <source>
        <dbReference type="Pfam" id="PF04572"/>
    </source>
</evidence>
<evidence type="ECO:0000313" key="4">
    <source>
        <dbReference type="Proteomes" id="UP000257039"/>
    </source>
</evidence>
<dbReference type="InterPro" id="IPR029044">
    <property type="entry name" value="Nucleotide-diphossugar_trans"/>
</dbReference>
<dbReference type="EMBL" id="NDXW01000001">
    <property type="protein sequence ID" value="RDH43417.1"/>
    <property type="molecule type" value="Genomic_DNA"/>
</dbReference>
<reference evidence="3 4" key="1">
    <citation type="submission" date="2017-04" db="EMBL/GenBank/DDBJ databases">
        <title>Draft genome sequence of Zooshikella ganghwensis VG4 isolated from Red Sea sediments.</title>
        <authorList>
            <person name="Rehman Z."/>
            <person name="Alam I."/>
            <person name="Kamau A."/>
            <person name="Bajic V."/>
            <person name="Leiknes T."/>
        </authorList>
    </citation>
    <scope>NUCLEOTIDE SEQUENCE [LARGE SCALE GENOMIC DNA]</scope>
    <source>
        <strain evidence="3 4">VG4</strain>
    </source>
</reference>
<dbReference type="InterPro" id="IPR007652">
    <property type="entry name" value="A1-4-GlycosylTfrase_dom"/>
</dbReference>
<dbReference type="GO" id="GO:0016020">
    <property type="term" value="C:membrane"/>
    <property type="evidence" value="ECO:0007669"/>
    <property type="project" value="GOC"/>
</dbReference>
<dbReference type="GO" id="GO:0006688">
    <property type="term" value="P:glycosphingolipid biosynthetic process"/>
    <property type="evidence" value="ECO:0007669"/>
    <property type="project" value="TreeGrafter"/>
</dbReference>
<evidence type="ECO:0000313" key="3">
    <source>
        <dbReference type="EMBL" id="RDH43417.1"/>
    </source>
</evidence>
<organism evidence="3 4">
    <name type="scientific">Zooshikella ganghwensis</name>
    <dbReference type="NCBI Taxonomy" id="202772"/>
    <lineage>
        <taxon>Bacteria</taxon>
        <taxon>Pseudomonadati</taxon>
        <taxon>Pseudomonadota</taxon>
        <taxon>Gammaproteobacteria</taxon>
        <taxon>Oceanospirillales</taxon>
        <taxon>Zooshikellaceae</taxon>
        <taxon>Zooshikella</taxon>
    </lineage>
</organism>
<sequence>MVLFGNKFPFFSSLSSWCVVNLMSKPIIQSLWIGGSLSKIEQLCVASFLANAHEFHLYTYGDVAGIPEGTIIKDANEIIPERDIFTYSGGSYAGFADWFRWALLYQKGNFWVDTDVICLKPYHFDSDIIFGHESESLVCPAVLGFPAGHELCDFLEKACCNPHNPLPYDSRKTRKRKFIRRLKRKDRSQIGWGEAGGPEGFTKALNYFNFFDKAKPFTYFYPIHWSNWNTIFDNTLANDIGLFHDTYSVHIWNEMTRRSKGFDKNGTFHHDSLFEQLKRKYGVS</sequence>
<keyword evidence="4" id="KW-1185">Reference proteome</keyword>
<dbReference type="Gene3D" id="3.90.550.20">
    <property type="match status" value="1"/>
</dbReference>
<protein>
    <recommendedName>
        <fullName evidence="2">Alpha 1,4-glycosyltransferase domain-containing protein</fullName>
    </recommendedName>
</protein>
<proteinExistence type="predicted"/>
<name>A0A4P9VM33_9GAMM</name>
<gene>
    <name evidence="3" type="ORF">B9G39_08175</name>
</gene>
<feature type="domain" description="Alpha 1,4-glycosyltransferase" evidence="2">
    <location>
        <begin position="216"/>
        <end position="263"/>
    </location>
</feature>
<accession>A0A4P9VM33</accession>